<dbReference type="InterPro" id="IPR001309">
    <property type="entry name" value="Pept_C14_p20"/>
</dbReference>
<keyword evidence="4" id="KW-1185">Reference proteome</keyword>
<protein>
    <submittedName>
        <fullName evidence="5">CASPASE_P20 domain-containing protein</fullName>
    </submittedName>
</protein>
<dbReference type="SUPFAM" id="SSF52129">
    <property type="entry name" value="Caspase-like"/>
    <property type="match status" value="1"/>
</dbReference>
<name>A0A1I8H324_9PLAT</name>
<dbReference type="GO" id="GO:0004197">
    <property type="term" value="F:cysteine-type endopeptidase activity"/>
    <property type="evidence" value="ECO:0007669"/>
    <property type="project" value="InterPro"/>
</dbReference>
<dbReference type="InterPro" id="IPR011600">
    <property type="entry name" value="Pept_C14_caspase"/>
</dbReference>
<evidence type="ECO:0000256" key="1">
    <source>
        <dbReference type="ARBA" id="ARBA00010134"/>
    </source>
</evidence>
<dbReference type="AlphaFoldDB" id="A0A1I8H324"/>
<dbReference type="InterPro" id="IPR029030">
    <property type="entry name" value="Caspase-like_dom_sf"/>
</dbReference>
<dbReference type="PRINTS" id="PR00376">
    <property type="entry name" value="IL1BCENZYME"/>
</dbReference>
<dbReference type="Gene3D" id="3.40.50.1460">
    <property type="match status" value="1"/>
</dbReference>
<reference evidence="5" key="1">
    <citation type="submission" date="2016-11" db="UniProtKB">
        <authorList>
            <consortium name="WormBaseParasite"/>
        </authorList>
    </citation>
    <scope>IDENTIFICATION</scope>
</reference>
<sequence>MAAAGKLSERTPEASDGVPPEDSLAGTGLKYIRGAAHIYEDLELDKREDNYKALKQYEQLFKSTGLETKSRPDDVLQAISEKYHLDTPKLLIFCRLIDPGDPLFDVATKEASDIESRAEEDWKRDHPNVALIYKRGDYNNMSSFLNNLKDEIEHRDDPDNPGKCAPVEYIVKKLTPNNTKKDFFHKGLSDNSDLRIEAFRFEDKLLKNDPMFKDKPRFSPLPVPDMDACYENTGDGKVLIISNERFDRQSRRRGTRIDCENLTHLFHRLGFAEASINVKHDLKASDMRKAVENFCQDCGSCAVVAILTHGSENRLYGVEEETSENPNWIAVEEVISMLSASSGLSKKPKFLIVNACRDPPAPPNTPKAPGTDSVRIDESKKKYANYYWGSRSAIITDHAPGRAGL</sequence>
<dbReference type="Proteomes" id="UP000095280">
    <property type="component" value="Unplaced"/>
</dbReference>
<evidence type="ECO:0000256" key="2">
    <source>
        <dbReference type="SAM" id="MobiDB-lite"/>
    </source>
</evidence>
<dbReference type="WBParaSite" id="maker-uti_cns_0004092-snap-gene-0.10-mRNA-1">
    <property type="protein sequence ID" value="maker-uti_cns_0004092-snap-gene-0.10-mRNA-1"/>
    <property type="gene ID" value="maker-uti_cns_0004092-snap-gene-0.10"/>
</dbReference>
<dbReference type="PROSITE" id="PS50208">
    <property type="entry name" value="CASPASE_P20"/>
    <property type="match status" value="1"/>
</dbReference>
<dbReference type="InterPro" id="IPR015917">
    <property type="entry name" value="Pept_C14A"/>
</dbReference>
<feature type="domain" description="Caspase family p20" evidence="3">
    <location>
        <begin position="234"/>
        <end position="357"/>
    </location>
</feature>
<organism evidence="4 5">
    <name type="scientific">Macrostomum lignano</name>
    <dbReference type="NCBI Taxonomy" id="282301"/>
    <lineage>
        <taxon>Eukaryota</taxon>
        <taxon>Metazoa</taxon>
        <taxon>Spiralia</taxon>
        <taxon>Lophotrochozoa</taxon>
        <taxon>Platyhelminthes</taxon>
        <taxon>Rhabditophora</taxon>
        <taxon>Macrostomorpha</taxon>
        <taxon>Macrostomida</taxon>
        <taxon>Macrostomidae</taxon>
        <taxon>Macrostomum</taxon>
    </lineage>
</organism>
<dbReference type="PANTHER" id="PTHR22576:SF41">
    <property type="entry name" value="CASPASE 14, APOPTOSIS-RELATED CYSTEINE PEPTIDASE"/>
    <property type="match status" value="1"/>
</dbReference>
<dbReference type="GO" id="GO:0006508">
    <property type="term" value="P:proteolysis"/>
    <property type="evidence" value="ECO:0007669"/>
    <property type="project" value="InterPro"/>
</dbReference>
<evidence type="ECO:0000313" key="5">
    <source>
        <dbReference type="WBParaSite" id="maker-uti_cns_0004092-snap-gene-0.10-mRNA-1"/>
    </source>
</evidence>
<dbReference type="SMART" id="SM00115">
    <property type="entry name" value="CASc"/>
    <property type="match status" value="1"/>
</dbReference>
<accession>A0A1I8H324</accession>
<comment type="similarity">
    <text evidence="1">Belongs to the peptidase C14A family.</text>
</comment>
<dbReference type="Pfam" id="PF00656">
    <property type="entry name" value="Peptidase_C14"/>
    <property type="match status" value="1"/>
</dbReference>
<evidence type="ECO:0000313" key="4">
    <source>
        <dbReference type="Proteomes" id="UP000095280"/>
    </source>
</evidence>
<evidence type="ECO:0000259" key="3">
    <source>
        <dbReference type="PROSITE" id="PS50208"/>
    </source>
</evidence>
<dbReference type="InterPro" id="IPR052039">
    <property type="entry name" value="Caspase-related_regulators"/>
</dbReference>
<dbReference type="PANTHER" id="PTHR22576">
    <property type="entry name" value="MUCOSA ASSOCIATED LYMPHOID TISSUE LYMPHOMA TRANSLOCATION PROTEIN 1/PARACASPASE"/>
    <property type="match status" value="1"/>
</dbReference>
<proteinExistence type="inferred from homology"/>
<feature type="region of interest" description="Disordered" evidence="2">
    <location>
        <begin position="1"/>
        <end position="23"/>
    </location>
</feature>